<protein>
    <submittedName>
        <fullName evidence="1">Uncharacterized protein</fullName>
    </submittedName>
</protein>
<proteinExistence type="predicted"/>
<dbReference type="OrthoDB" id="3912079at2759"/>
<keyword evidence="2" id="KW-1185">Reference proteome</keyword>
<evidence type="ECO:0000313" key="1">
    <source>
        <dbReference type="EMBL" id="CAD0115048.1"/>
    </source>
</evidence>
<dbReference type="EMBL" id="CAINUL010000019">
    <property type="protein sequence ID" value="CAD0115048.1"/>
    <property type="molecule type" value="Genomic_DNA"/>
</dbReference>
<organism evidence="1 2">
    <name type="scientific">Aureobasidium uvarum</name>
    <dbReference type="NCBI Taxonomy" id="2773716"/>
    <lineage>
        <taxon>Eukaryota</taxon>
        <taxon>Fungi</taxon>
        <taxon>Dikarya</taxon>
        <taxon>Ascomycota</taxon>
        <taxon>Pezizomycotina</taxon>
        <taxon>Dothideomycetes</taxon>
        <taxon>Dothideomycetidae</taxon>
        <taxon>Dothideales</taxon>
        <taxon>Saccotheciaceae</taxon>
        <taxon>Aureobasidium</taxon>
    </lineage>
</organism>
<dbReference type="AlphaFoldDB" id="A0A9N8KQD8"/>
<evidence type="ECO:0000313" key="2">
    <source>
        <dbReference type="Proteomes" id="UP000745764"/>
    </source>
</evidence>
<comment type="caution">
    <text evidence="1">The sequence shown here is derived from an EMBL/GenBank/DDBJ whole genome shotgun (WGS) entry which is preliminary data.</text>
</comment>
<gene>
    <name evidence="1" type="ORF">AWRI4620_LOCUS9303</name>
</gene>
<name>A0A9N8KQD8_9PEZI</name>
<sequence>MPRTKAQAIQQAGAPPSWDTQTLVRTLDGHGSSPVKIAWSRTNGDSSPLPPFPFHVYLIRGADTLAADEVLADQLLSCLHKQQLADPCWHLELFTAVQDNIFACVDHYEQQKTLRKLGLQAPYMPDKNCFLVIDADKWKEEGLLSVRYTKERDHLPFNVTAERYKSWHHLATRLRDEWSDQGTTTIEELLDGQNLARGWPIDLNLYPESGPDQTVNGMTLATYEQPYSSSDQPADEALDFEDISVHMNGTFAEERQDPEGLPYTALRYDVSQPSRFVYYLFVLGRDISSEDILKVYTRLNTGLLADISWTLHLYPNTTMSTASSIFARARSSRDQSDTSSYFPSSYAGPPLQIYRDVYMCLDASKPQPDGPSFILSNPGPSSSPRLDYDADDLDHISTHQDKYAGEPDSLELYTFNPGSWELVGDMLHTFFALGSHTQSVTRSLSSSTSPRISLRILVDSELSSNAAIASPIQLFITSHASAPLTLNAAGTIFDTSDWHSYLRIHEAGSSVELSIGPANRRPNRVYSLGERLLDYGFTKRIWDTSDEMPPHLITLYPNVPLQLPVQRPLPADFVANLRFEENKDDKRFLDNHKAEGQAHFNTSDVSRQSLYERYQGNWEVGKRYTIELRDEATIPRWTWGTAEALLGPYGLPALEIEVEEGGNRDFVLVD</sequence>
<accession>A0A9N8KQD8</accession>
<reference evidence="1" key="1">
    <citation type="submission" date="2020-06" db="EMBL/GenBank/DDBJ databases">
        <authorList>
            <person name="Onetto C."/>
        </authorList>
    </citation>
    <scope>NUCLEOTIDE SEQUENCE</scope>
</reference>
<dbReference type="Proteomes" id="UP000745764">
    <property type="component" value="Unassembled WGS sequence"/>
</dbReference>